<name>B3RKX7_TRIAD</name>
<reference evidence="5 6" key="1">
    <citation type="journal article" date="2008" name="Nature">
        <title>The Trichoplax genome and the nature of placozoans.</title>
        <authorList>
            <person name="Srivastava M."/>
            <person name="Begovic E."/>
            <person name="Chapman J."/>
            <person name="Putnam N.H."/>
            <person name="Hellsten U."/>
            <person name="Kawashima T."/>
            <person name="Kuo A."/>
            <person name="Mitros T."/>
            <person name="Salamov A."/>
            <person name="Carpenter M.L."/>
            <person name="Signorovitch A.Y."/>
            <person name="Moreno M.A."/>
            <person name="Kamm K."/>
            <person name="Grimwood J."/>
            <person name="Schmutz J."/>
            <person name="Shapiro H."/>
            <person name="Grigoriev I.V."/>
            <person name="Buss L.W."/>
            <person name="Schierwater B."/>
            <person name="Dellaporta S.L."/>
            <person name="Rokhsar D.S."/>
        </authorList>
    </citation>
    <scope>NUCLEOTIDE SEQUENCE [LARGE SCALE GENOMIC DNA]</scope>
    <source>
        <strain evidence="5 6">Grell-BS-1999</strain>
    </source>
</reference>
<dbReference type="AlphaFoldDB" id="B3RKX7"/>
<dbReference type="GO" id="GO:0016491">
    <property type="term" value="F:oxidoreductase activity"/>
    <property type="evidence" value="ECO:0007669"/>
    <property type="project" value="InterPro"/>
</dbReference>
<organism evidence="5 6">
    <name type="scientific">Trichoplax adhaerens</name>
    <name type="common">Trichoplax reptans</name>
    <dbReference type="NCBI Taxonomy" id="10228"/>
    <lineage>
        <taxon>Eukaryota</taxon>
        <taxon>Metazoa</taxon>
        <taxon>Placozoa</taxon>
        <taxon>Uniplacotomia</taxon>
        <taxon>Trichoplacea</taxon>
        <taxon>Trichoplacidae</taxon>
        <taxon>Trichoplax</taxon>
    </lineage>
</organism>
<evidence type="ECO:0000259" key="4">
    <source>
        <dbReference type="Pfam" id="PF23150"/>
    </source>
</evidence>
<dbReference type="InterPro" id="IPR056299">
    <property type="entry name" value="CFAP61_dimer"/>
</dbReference>
<evidence type="ECO:0000313" key="5">
    <source>
        <dbReference type="EMBL" id="EDV28663.1"/>
    </source>
</evidence>
<protein>
    <recommendedName>
        <fullName evidence="7">Cilia- and flagella-associated protein 61 N-terminal domain-containing protein</fullName>
    </recommendedName>
</protein>
<dbReference type="GeneID" id="6749080"/>
<gene>
    <name evidence="5" type="ORF">TRIADDRAFT_19305</name>
</gene>
<dbReference type="EMBL" id="DS985241">
    <property type="protein sequence ID" value="EDV28663.1"/>
    <property type="molecule type" value="Genomic_DNA"/>
</dbReference>
<proteinExistence type="predicted"/>
<feature type="domain" description="Cilia- and flagella-associated protein 61 N-terminal" evidence="3">
    <location>
        <begin position="13"/>
        <end position="265"/>
    </location>
</feature>
<dbReference type="InParanoid" id="B3RKX7"/>
<dbReference type="PANTHER" id="PTHR21178:SF8">
    <property type="entry name" value="CILIA- AND FLAGELLA-ASSOCIATED PROTEIN 61"/>
    <property type="match status" value="1"/>
</dbReference>
<dbReference type="Gene3D" id="3.40.630.30">
    <property type="match status" value="1"/>
</dbReference>
<evidence type="ECO:0000313" key="6">
    <source>
        <dbReference type="Proteomes" id="UP000009022"/>
    </source>
</evidence>
<dbReference type="CTD" id="6749080"/>
<dbReference type="InterPro" id="IPR036188">
    <property type="entry name" value="FAD/NAD-bd_sf"/>
</dbReference>
<dbReference type="Pfam" id="PF16092">
    <property type="entry name" value="CFAP61_N"/>
    <property type="match status" value="1"/>
</dbReference>
<dbReference type="Gene3D" id="3.50.50.60">
    <property type="entry name" value="FAD/NAD(P)-binding domain"/>
    <property type="match status" value="2"/>
</dbReference>
<sequence>MASTSNTGELDINVRRTEISDATKIMQLFNSSTEKIFGRVNVVHLIEKSVLSITITDDQETMIGQASFYDYPNIQSHVVERWEDLIISNPKLAHCSPLNTLFLHHFVALEGYAKGVAKEIFKTFFNATPYVHYCLLSVKKGTAMGDSLNEIFSPTGFISKLEGSEYEILICHRHDHCPTLHIRPAKVEDHDDLVPIFNRQSEVLKETYGDYFLAELIEAQNENNKCIVVDVKGTAVGFMSLSKNVNIDILTSCFELSPFNGLRRPPEFSNAENDDGKQASETEEPTDTPAKTSSTITIGTDTSDVHFKSKLADVYDDDDGNQCTENLKYFLLQDIKGIDRASSAPVYQGTPSVICIQLYCIDEKYETRSLDFITAAFDFFPNVDYCVITVPHLVPEFPLLQHFTRVTPKPRSTFPQELYLFHHYGLINSMKVRNVKVEDVETISKLVQNTTGKDMLLRDINLYNMARRDPDGTDIKAYVAVCLNQPVGVAVIRKEENIEYIRSHYNIEDFIYYNHYMREEHGHLHHFVLNPIYSHFSKYFIQEILRLSKKNAIYYPIYPPYVQLNETKPHSLASCLANMVPIRARRQVQYVVDELKHNAPSNRILQQMDNYMLFHINKKLVMEPKITINARIIVVGASDVGVSFLEKLIFSPHMRFNNLKLISPNGIPGQLKPNSLRNQFLADSYCYTQQNYDQIALHSWVSVIKGEVKAINRKSKYVVVGNDTKVMYDHLILCTGCRYQYSCPTGVNVDENVVNNETTVPYRYFGPKYSNIFTLNDQFDCQAFLDWLEEQDFINRRDHVCIYGSTIDAYTTVQALLEYGIEGSRIILIHPPAASPINCFNNSIVEEVVLKGLKEAGITVHHDLILARWEIDESNETVVGASFTSDNKPVQISCSAFICFSKLGIDYSIFKAINDSCLVYDGRLVIDSSYRTNDPCIWAAGPMTKFARRYHAEAWTHANFNSKEVGLKLAETVLSILDPMLESEAPDAQPDIIPVYNHPKTFLTKLPGNYTYLHTGKPSLNISLDSMMVQPNYGHVLVTGSHTVDTQGYFRLHINQYRSVETVTCLSKNEIKVNNLLSLYGIHEKFLNNVLSRYKEGLVSDFYQYFNEPWATAIFHDRFHDFREEIKEILFNKQVEEESDETFELKIRKLLDEDFTFTKKELQQLGEDYIKSCKSSTEKRLLTYLSYNTYHLPMYAKPGIV</sequence>
<feature type="region of interest" description="Disordered" evidence="1">
    <location>
        <begin position="265"/>
        <end position="297"/>
    </location>
</feature>
<dbReference type="eggNOG" id="ENOG502QSEC">
    <property type="taxonomic scope" value="Eukaryota"/>
</dbReference>
<evidence type="ECO:0000259" key="2">
    <source>
        <dbReference type="Pfam" id="PF07992"/>
    </source>
</evidence>
<dbReference type="Proteomes" id="UP000009022">
    <property type="component" value="Unassembled WGS sequence"/>
</dbReference>
<dbReference type="Pfam" id="PF23150">
    <property type="entry name" value="CFAP61_dimer"/>
    <property type="match status" value="1"/>
</dbReference>
<dbReference type="KEGG" id="tad:TRIADDRAFT_19305"/>
<dbReference type="SUPFAM" id="SSF51905">
    <property type="entry name" value="FAD/NAD(P)-binding domain"/>
    <property type="match status" value="2"/>
</dbReference>
<dbReference type="HOGENOM" id="CLU_003251_0_0_1"/>
<dbReference type="RefSeq" id="XP_002107865.1">
    <property type="nucleotide sequence ID" value="XM_002107829.1"/>
</dbReference>
<accession>B3RKX7</accession>
<evidence type="ECO:0008006" key="7">
    <source>
        <dbReference type="Google" id="ProtNLM"/>
    </source>
</evidence>
<dbReference type="PhylomeDB" id="B3RKX7"/>
<feature type="domain" description="FAD/NAD(P)-binding" evidence="2">
    <location>
        <begin position="701"/>
        <end position="949"/>
    </location>
</feature>
<feature type="domain" description="CFAP61 dimerisation" evidence="4">
    <location>
        <begin position="994"/>
        <end position="1114"/>
    </location>
</feature>
<dbReference type="GO" id="GO:0120316">
    <property type="term" value="P:sperm flagellum assembly"/>
    <property type="evidence" value="ECO:0000318"/>
    <property type="project" value="GO_Central"/>
</dbReference>
<dbReference type="InterPro" id="IPR038884">
    <property type="entry name" value="CFAP61"/>
</dbReference>
<dbReference type="GO" id="GO:0036126">
    <property type="term" value="C:sperm flagellum"/>
    <property type="evidence" value="ECO:0000318"/>
    <property type="project" value="GO_Central"/>
</dbReference>
<dbReference type="InterPro" id="IPR023753">
    <property type="entry name" value="FAD/NAD-binding_dom"/>
</dbReference>
<dbReference type="InterPro" id="IPR032151">
    <property type="entry name" value="CFAP61_N"/>
</dbReference>
<dbReference type="PANTHER" id="PTHR21178">
    <property type="entry name" value="CILIA- AND FLAGELLA-ASSOCIATED PROTEIN 61"/>
    <property type="match status" value="1"/>
</dbReference>
<dbReference type="OMA" id="RWNEGQI"/>
<keyword evidence="6" id="KW-1185">Reference proteome</keyword>
<dbReference type="OrthoDB" id="382863at2759"/>
<evidence type="ECO:0000259" key="3">
    <source>
        <dbReference type="Pfam" id="PF16092"/>
    </source>
</evidence>
<evidence type="ECO:0000256" key="1">
    <source>
        <dbReference type="SAM" id="MobiDB-lite"/>
    </source>
</evidence>
<dbReference type="STRING" id="10228.B3RKX7"/>
<dbReference type="Pfam" id="PF07992">
    <property type="entry name" value="Pyr_redox_2"/>
    <property type="match status" value="1"/>
</dbReference>